<protein>
    <recommendedName>
        <fullName evidence="4">Chitin-binding type-3 domain-containing protein</fullName>
    </recommendedName>
</protein>
<feature type="chain" id="PRO_5012140331" description="Chitin-binding type-3 domain-containing protein" evidence="1">
    <location>
        <begin position="30"/>
        <end position="91"/>
    </location>
</feature>
<dbReference type="EMBL" id="LFBV01000002">
    <property type="protein sequence ID" value="OKH94815.1"/>
    <property type="molecule type" value="Genomic_DNA"/>
</dbReference>
<accession>A0A1Q4VAE0</accession>
<organism evidence="2 3">
    <name type="scientific">Streptomyces uncialis</name>
    <dbReference type="NCBI Taxonomy" id="1048205"/>
    <lineage>
        <taxon>Bacteria</taxon>
        <taxon>Bacillati</taxon>
        <taxon>Actinomycetota</taxon>
        <taxon>Actinomycetes</taxon>
        <taxon>Kitasatosporales</taxon>
        <taxon>Streptomycetaceae</taxon>
        <taxon>Streptomyces</taxon>
    </lineage>
</organism>
<evidence type="ECO:0000313" key="3">
    <source>
        <dbReference type="Proteomes" id="UP000186455"/>
    </source>
</evidence>
<keyword evidence="3" id="KW-1185">Reference proteome</keyword>
<evidence type="ECO:0000256" key="1">
    <source>
        <dbReference type="SAM" id="SignalP"/>
    </source>
</evidence>
<evidence type="ECO:0000313" key="2">
    <source>
        <dbReference type="EMBL" id="OKH94815.1"/>
    </source>
</evidence>
<evidence type="ECO:0008006" key="4">
    <source>
        <dbReference type="Google" id="ProtNLM"/>
    </source>
</evidence>
<reference evidence="2 3" key="1">
    <citation type="submission" date="2015-06" db="EMBL/GenBank/DDBJ databases">
        <title>Cloning and characterization of the uncialamcin biosynthetic gene cluster.</title>
        <authorList>
            <person name="Yan X."/>
            <person name="Huang T."/>
            <person name="Ge H."/>
            <person name="Shen B."/>
        </authorList>
    </citation>
    <scope>NUCLEOTIDE SEQUENCE [LARGE SCALE GENOMIC DNA]</scope>
    <source>
        <strain evidence="2 3">DCA2648</strain>
    </source>
</reference>
<dbReference type="AlphaFoldDB" id="A0A1Q4VAE0"/>
<name>A0A1Q4VAE0_9ACTN</name>
<proteinExistence type="predicted"/>
<dbReference type="Proteomes" id="UP000186455">
    <property type="component" value="Unassembled WGS sequence"/>
</dbReference>
<sequence>MSVRKVFASVAIVAAVAGAGLMTASTAQAAPQTAAAQSAVGPTSWVPRGDYASRGECNIAGDWFVRWGGASHYTCSLNAATQRYDLAIWRP</sequence>
<comment type="caution">
    <text evidence="2">The sequence shown here is derived from an EMBL/GenBank/DDBJ whole genome shotgun (WGS) entry which is preliminary data.</text>
</comment>
<keyword evidence="1" id="KW-0732">Signal</keyword>
<dbReference type="GeneID" id="96790748"/>
<feature type="signal peptide" evidence="1">
    <location>
        <begin position="1"/>
        <end position="29"/>
    </location>
</feature>
<dbReference type="RefSeq" id="WP_073786801.1">
    <property type="nucleotide sequence ID" value="NZ_CP109290.1"/>
</dbReference>
<gene>
    <name evidence="2" type="ORF">AB852_11595</name>
</gene>